<dbReference type="InterPro" id="IPR011701">
    <property type="entry name" value="MFS"/>
</dbReference>
<feature type="transmembrane region" description="Helical" evidence="8">
    <location>
        <begin position="363"/>
        <end position="382"/>
    </location>
</feature>
<dbReference type="Gene3D" id="1.20.1250.20">
    <property type="entry name" value="MFS general substrate transporter like domains"/>
    <property type="match status" value="1"/>
</dbReference>
<evidence type="ECO:0000313" key="10">
    <source>
        <dbReference type="EMBL" id="MCD7458411.1"/>
    </source>
</evidence>
<feature type="transmembrane region" description="Helical" evidence="8">
    <location>
        <begin position="325"/>
        <end position="351"/>
    </location>
</feature>
<keyword evidence="11" id="KW-1185">Reference proteome</keyword>
<evidence type="ECO:0000256" key="8">
    <source>
        <dbReference type="SAM" id="Phobius"/>
    </source>
</evidence>
<accession>A0ABS8SHM0</accession>
<evidence type="ECO:0000256" key="5">
    <source>
        <dbReference type="ARBA" id="ARBA00023136"/>
    </source>
</evidence>
<dbReference type="InterPro" id="IPR001958">
    <property type="entry name" value="Tet-R_TetA/multi-R_MdtG-like"/>
</dbReference>
<evidence type="ECO:0000256" key="2">
    <source>
        <dbReference type="ARBA" id="ARBA00022448"/>
    </source>
</evidence>
<dbReference type="Pfam" id="PF07690">
    <property type="entry name" value="MFS_1"/>
    <property type="match status" value="1"/>
</dbReference>
<dbReference type="PROSITE" id="PS50850">
    <property type="entry name" value="MFS"/>
    <property type="match status" value="1"/>
</dbReference>
<reference evidence="10 11" key="1">
    <citation type="journal article" date="2021" name="BMC Genomics">
        <title>Datura genome reveals duplications of psychoactive alkaloid biosynthetic genes and high mutation rate following tissue culture.</title>
        <authorList>
            <person name="Rajewski A."/>
            <person name="Carter-House D."/>
            <person name="Stajich J."/>
            <person name="Litt A."/>
        </authorList>
    </citation>
    <scope>NUCLEOTIDE SEQUENCE [LARGE SCALE GENOMIC DNA]</scope>
    <source>
        <strain evidence="10">AR-01</strain>
    </source>
</reference>
<feature type="transmembrane region" description="Helical" evidence="8">
    <location>
        <begin position="231"/>
        <end position="254"/>
    </location>
</feature>
<feature type="transmembrane region" description="Helical" evidence="8">
    <location>
        <begin position="458"/>
        <end position="483"/>
    </location>
</feature>
<keyword evidence="5 8" id="KW-0472">Membrane</keyword>
<evidence type="ECO:0000256" key="7">
    <source>
        <dbReference type="SAM" id="MobiDB-lite"/>
    </source>
</evidence>
<sequence length="659" mass="72322">MEKPCKSSKKKTIFKLLPKAAAAAVFILQNAHAPFSPSREKRLAAEHHHKNHHHKGFAGPIIPVIPAHSSGRKSEPGSPKISCIGQIKHNKNKKTLNRINSSSNQRKNVTKKSMSNFGNIFGGKTKLISGRKSDVAAENIICKLPDRAPCLSQMQRFASGREPLTNFDWRSIQITPQDHRKYYTDDGGYSDDEDEDEDEDENEDEDELNSTFSAPILVGMENLSNIDLRHLFMTVFLHCFSAFMVIPAITDITMSAICPGKDECSIAIYLTGIQHAIVGLGSLIIMPVLGNLSDTYGRKVMLMVPLTLSIFPLVILAYRRTKYFFYAYYVLQTLVAMVCQGNVHCLAHAYVADVVPESRRASIFGVLSGITSTAFVCGNLSARFLSPASTFQVAATVAVIALVYTRMFLPEPLIKDQISAKGTETICLLEKAPKKKFQLFKTLPSFNDVLCLLRNSSIFLHAAIVSFFVNVAQVGLESSLLYFLKAQFHFDKDQFADLLIISGIAGSISQLLLMPILVPALGEEKLLSVGLFFSCVHMLLHSIAWSSWVPYASTLISVMSIFVMPCLKSMASKQVGPNEQGKVQGCITGICSFASVISPFIFSPLTALFLSEHAPFHFPGFGLACAAFALMVAFIESFMISSARPVTDCSLNNSGSAEP</sequence>
<proteinExistence type="inferred from homology"/>
<comment type="caution">
    <text evidence="10">The sequence shown here is derived from an EMBL/GenBank/DDBJ whole genome shotgun (WGS) entry which is preliminary data.</text>
</comment>
<keyword evidence="4 8" id="KW-1133">Transmembrane helix</keyword>
<organism evidence="10 11">
    <name type="scientific">Datura stramonium</name>
    <name type="common">Jimsonweed</name>
    <name type="synonym">Common thornapple</name>
    <dbReference type="NCBI Taxonomy" id="4076"/>
    <lineage>
        <taxon>Eukaryota</taxon>
        <taxon>Viridiplantae</taxon>
        <taxon>Streptophyta</taxon>
        <taxon>Embryophyta</taxon>
        <taxon>Tracheophyta</taxon>
        <taxon>Spermatophyta</taxon>
        <taxon>Magnoliopsida</taxon>
        <taxon>eudicotyledons</taxon>
        <taxon>Gunneridae</taxon>
        <taxon>Pentapetalae</taxon>
        <taxon>asterids</taxon>
        <taxon>lamiids</taxon>
        <taxon>Solanales</taxon>
        <taxon>Solanaceae</taxon>
        <taxon>Solanoideae</taxon>
        <taxon>Datureae</taxon>
        <taxon>Datura</taxon>
    </lineage>
</organism>
<feature type="domain" description="Major facilitator superfamily (MFS) profile" evidence="9">
    <location>
        <begin position="227"/>
        <end position="644"/>
    </location>
</feature>
<keyword evidence="3 8" id="KW-0812">Transmembrane</keyword>
<dbReference type="CDD" id="cd17330">
    <property type="entry name" value="MFS_SLC46_TetA_like"/>
    <property type="match status" value="1"/>
</dbReference>
<dbReference type="PRINTS" id="PR01035">
    <property type="entry name" value="TCRTETA"/>
</dbReference>
<evidence type="ECO:0000256" key="1">
    <source>
        <dbReference type="ARBA" id="ARBA00004141"/>
    </source>
</evidence>
<dbReference type="SUPFAM" id="SSF103473">
    <property type="entry name" value="MFS general substrate transporter"/>
    <property type="match status" value="1"/>
</dbReference>
<dbReference type="PANTHER" id="PTHR23504:SF89">
    <property type="entry name" value="TETRACYCLINE RESISTANCE PROTEIN, CLASS A-LIKE"/>
    <property type="match status" value="1"/>
</dbReference>
<name>A0ABS8SHM0_DATST</name>
<keyword evidence="2" id="KW-0813">Transport</keyword>
<feature type="transmembrane region" description="Helical" evidence="8">
    <location>
        <begin position="266"/>
        <end position="288"/>
    </location>
</feature>
<dbReference type="EMBL" id="JACEIK010000518">
    <property type="protein sequence ID" value="MCD7458411.1"/>
    <property type="molecule type" value="Genomic_DNA"/>
</dbReference>
<dbReference type="PANTHER" id="PTHR23504">
    <property type="entry name" value="MAJOR FACILITATOR SUPERFAMILY DOMAIN-CONTAINING PROTEIN 10"/>
    <property type="match status" value="1"/>
</dbReference>
<evidence type="ECO:0000313" key="11">
    <source>
        <dbReference type="Proteomes" id="UP000823775"/>
    </source>
</evidence>
<feature type="transmembrane region" description="Helical" evidence="8">
    <location>
        <begin position="548"/>
        <end position="567"/>
    </location>
</feature>
<protein>
    <recommendedName>
        <fullName evidence="9">Major facilitator superfamily (MFS) profile domain-containing protein</fullName>
    </recommendedName>
</protein>
<feature type="compositionally biased region" description="Acidic residues" evidence="7">
    <location>
        <begin position="188"/>
        <end position="208"/>
    </location>
</feature>
<dbReference type="InterPro" id="IPR020846">
    <property type="entry name" value="MFS_dom"/>
</dbReference>
<comment type="similarity">
    <text evidence="6">Belongs to the major facilitator superfamily. Phosphate:H(+) symporter (TC 2.A.1.9) family.</text>
</comment>
<dbReference type="Proteomes" id="UP000823775">
    <property type="component" value="Unassembled WGS sequence"/>
</dbReference>
<evidence type="ECO:0000256" key="4">
    <source>
        <dbReference type="ARBA" id="ARBA00022989"/>
    </source>
</evidence>
<feature type="transmembrane region" description="Helical" evidence="8">
    <location>
        <begin position="389"/>
        <end position="409"/>
    </location>
</feature>
<feature type="transmembrane region" description="Helical" evidence="8">
    <location>
        <begin position="495"/>
        <end position="518"/>
    </location>
</feature>
<feature type="transmembrane region" description="Helical" evidence="8">
    <location>
        <begin position="616"/>
        <end position="635"/>
    </location>
</feature>
<evidence type="ECO:0000259" key="9">
    <source>
        <dbReference type="PROSITE" id="PS50850"/>
    </source>
</evidence>
<feature type="transmembrane region" description="Helical" evidence="8">
    <location>
        <begin position="300"/>
        <end position="318"/>
    </location>
</feature>
<evidence type="ECO:0000256" key="6">
    <source>
        <dbReference type="ARBA" id="ARBA00044504"/>
    </source>
</evidence>
<comment type="subcellular location">
    <subcellularLocation>
        <location evidence="1">Membrane</location>
        <topology evidence="1">Multi-pass membrane protein</topology>
    </subcellularLocation>
</comment>
<feature type="region of interest" description="Disordered" evidence="7">
    <location>
        <begin position="180"/>
        <end position="208"/>
    </location>
</feature>
<gene>
    <name evidence="10" type="ORF">HAX54_038099</name>
</gene>
<evidence type="ECO:0000256" key="3">
    <source>
        <dbReference type="ARBA" id="ARBA00022692"/>
    </source>
</evidence>
<dbReference type="InterPro" id="IPR036259">
    <property type="entry name" value="MFS_trans_sf"/>
</dbReference>
<feature type="transmembrane region" description="Helical" evidence="8">
    <location>
        <begin position="587"/>
        <end position="610"/>
    </location>
</feature>